<evidence type="ECO:0000259" key="2">
    <source>
        <dbReference type="PROSITE" id="PS51061"/>
    </source>
</evidence>
<dbReference type="InterPro" id="IPR036867">
    <property type="entry name" value="R3H_dom_sf"/>
</dbReference>
<feature type="region of interest" description="Disordered" evidence="1">
    <location>
        <begin position="133"/>
        <end position="164"/>
    </location>
</feature>
<dbReference type="RefSeq" id="WP_264515506.1">
    <property type="nucleotide sequence ID" value="NZ_JAPDDR010000011.1"/>
</dbReference>
<dbReference type="PANTHER" id="PTHR35800">
    <property type="entry name" value="PROTEIN JAG"/>
    <property type="match status" value="1"/>
</dbReference>
<proteinExistence type="predicted"/>
<dbReference type="Gene3D" id="3.30.300.20">
    <property type="match status" value="1"/>
</dbReference>
<dbReference type="InterPro" id="IPR038008">
    <property type="entry name" value="Jag_KH"/>
</dbReference>
<dbReference type="Gene3D" id="3.30.1370.50">
    <property type="entry name" value="R3H-like domain"/>
    <property type="match status" value="1"/>
</dbReference>
<dbReference type="GO" id="GO:0003677">
    <property type="term" value="F:DNA binding"/>
    <property type="evidence" value="ECO:0007669"/>
    <property type="project" value="UniProtKB-KW"/>
</dbReference>
<name>A0ABT3G7V6_9BACT</name>
<dbReference type="PROSITE" id="PS51061">
    <property type="entry name" value="R3H"/>
    <property type="match status" value="1"/>
</dbReference>
<dbReference type="InterPro" id="IPR039247">
    <property type="entry name" value="KhpB"/>
</dbReference>
<protein>
    <submittedName>
        <fullName evidence="3">Single-stranded DNA-binding protein</fullName>
    </submittedName>
</protein>
<organism evidence="3 4">
    <name type="scientific">Luteolibacter rhizosphaerae</name>
    <dbReference type="NCBI Taxonomy" id="2989719"/>
    <lineage>
        <taxon>Bacteria</taxon>
        <taxon>Pseudomonadati</taxon>
        <taxon>Verrucomicrobiota</taxon>
        <taxon>Verrucomicrobiia</taxon>
        <taxon>Verrucomicrobiales</taxon>
        <taxon>Verrucomicrobiaceae</taxon>
        <taxon>Luteolibacter</taxon>
    </lineage>
</organism>
<dbReference type="Pfam" id="PF01424">
    <property type="entry name" value="R3H"/>
    <property type="match status" value="1"/>
</dbReference>
<keyword evidence="3" id="KW-0238">DNA-binding</keyword>
<comment type="caution">
    <text evidence="3">The sequence shown here is derived from an EMBL/GenBank/DDBJ whole genome shotgun (WGS) entry which is preliminary data.</text>
</comment>
<dbReference type="InterPro" id="IPR001374">
    <property type="entry name" value="R3H_dom"/>
</dbReference>
<evidence type="ECO:0000313" key="4">
    <source>
        <dbReference type="Proteomes" id="UP001165653"/>
    </source>
</evidence>
<evidence type="ECO:0000313" key="3">
    <source>
        <dbReference type="EMBL" id="MCW1915943.1"/>
    </source>
</evidence>
<sequence>MTPVGAAKKILDTMLGHLGFHPEIEVIDSDDEPCLQIHTPRSELLIGKDGERLDDLQYLVNRVLKKHFPKAPRVRIDCEHYRAIQEDKLAAEVRGAAEAVKASGKPFKMRPLNAYYRRLVHNALVDETEVESVSPGGDERLKRIIIRPRGSGPAEGEGESTTSE</sequence>
<dbReference type="CDD" id="cd02414">
    <property type="entry name" value="KH-II_Jag"/>
    <property type="match status" value="1"/>
</dbReference>
<dbReference type="Proteomes" id="UP001165653">
    <property type="component" value="Unassembled WGS sequence"/>
</dbReference>
<gene>
    <name evidence="3" type="ORF">OJ996_20310</name>
</gene>
<dbReference type="SMART" id="SM00393">
    <property type="entry name" value="R3H"/>
    <property type="match status" value="1"/>
</dbReference>
<keyword evidence="4" id="KW-1185">Reference proteome</keyword>
<dbReference type="EMBL" id="JAPDDR010000011">
    <property type="protein sequence ID" value="MCW1915943.1"/>
    <property type="molecule type" value="Genomic_DNA"/>
</dbReference>
<feature type="domain" description="R3H" evidence="2">
    <location>
        <begin position="83"/>
        <end position="149"/>
    </location>
</feature>
<dbReference type="InterPro" id="IPR015946">
    <property type="entry name" value="KH_dom-like_a/b"/>
</dbReference>
<reference evidence="3" key="1">
    <citation type="submission" date="2022-10" db="EMBL/GenBank/DDBJ databases">
        <title>Luteolibacter sp. GHJ8, whole genome shotgun sequencing project.</title>
        <authorList>
            <person name="Zhao G."/>
            <person name="Shen L."/>
        </authorList>
    </citation>
    <scope>NUCLEOTIDE SEQUENCE</scope>
    <source>
        <strain evidence="3">GHJ8</strain>
    </source>
</reference>
<evidence type="ECO:0000256" key="1">
    <source>
        <dbReference type="SAM" id="MobiDB-lite"/>
    </source>
</evidence>
<dbReference type="PANTHER" id="PTHR35800:SF1">
    <property type="entry name" value="RNA-BINDING PROTEIN KHPB"/>
    <property type="match status" value="1"/>
</dbReference>
<accession>A0ABT3G7V6</accession>